<dbReference type="InterPro" id="IPR010872">
    <property type="entry name" value="MDMPI_C-term_domain"/>
</dbReference>
<keyword evidence="4" id="KW-1185">Reference proteome</keyword>
<gene>
    <name evidence="3" type="ORF">PCC79_05520</name>
</gene>
<dbReference type="EMBL" id="CP115965">
    <property type="protein sequence ID" value="WZW99654.1"/>
    <property type="molecule type" value="Genomic_DNA"/>
</dbReference>
<dbReference type="InterPro" id="IPR024344">
    <property type="entry name" value="MDMPI_metal-binding"/>
</dbReference>
<dbReference type="InterPro" id="IPR017517">
    <property type="entry name" value="Maleyloyr_isom"/>
</dbReference>
<dbReference type="Pfam" id="PF07398">
    <property type="entry name" value="MDMPI_C"/>
    <property type="match status" value="1"/>
</dbReference>
<protein>
    <submittedName>
        <fullName evidence="3">Maleylpyruvate isomerase N-terminal domain-containing protein</fullName>
    </submittedName>
</protein>
<evidence type="ECO:0000313" key="4">
    <source>
        <dbReference type="Proteomes" id="UP001434337"/>
    </source>
</evidence>
<feature type="domain" description="MDMPI C-terminal" evidence="1">
    <location>
        <begin position="154"/>
        <end position="238"/>
    </location>
</feature>
<dbReference type="GO" id="GO:0016853">
    <property type="term" value="F:isomerase activity"/>
    <property type="evidence" value="ECO:0007669"/>
    <property type="project" value="UniProtKB-KW"/>
</dbReference>
<sequence>MVTVLEWSAYGEALGEAGAVLRGNAASAGLGASVPTCPGWVVTDLVTHVGLVHRWAAGRIRGEGERPDADVEAEAAASDDLLDWFDDGLVDLLNALASAPEELSGDFFLPDAPPLRLAWARRMAHETTIHAVDAMAARLGRSPQAGEVWFSAAFAADGLDELLTGFLPRPRYELTPAEPDEVLVTPSDVDAGWLVEASAEGTETSRVAELPDLGVVATDATTVTGEARGLYLGLWNRGEELACSDPAWLTRWREGVRVTW</sequence>
<feature type="domain" description="Mycothiol-dependent maleylpyruvate isomerase metal-binding" evidence="2">
    <location>
        <begin position="15"/>
        <end position="134"/>
    </location>
</feature>
<dbReference type="RefSeq" id="WP_232550160.1">
    <property type="nucleotide sequence ID" value="NZ_CP115965.1"/>
</dbReference>
<name>A0ABZ3CA50_9ACTN</name>
<dbReference type="PANTHER" id="PTHR40758">
    <property type="entry name" value="CONSERVED PROTEIN"/>
    <property type="match status" value="1"/>
</dbReference>
<evidence type="ECO:0000259" key="1">
    <source>
        <dbReference type="Pfam" id="PF07398"/>
    </source>
</evidence>
<accession>A0ABZ3CA50</accession>
<dbReference type="Pfam" id="PF11716">
    <property type="entry name" value="MDMPI_N"/>
    <property type="match status" value="1"/>
</dbReference>
<reference evidence="3 4" key="1">
    <citation type="journal article" date="2023" name="Environ Microbiome">
        <title>A coral-associated actinobacterium mitigates coral bleaching under heat stress.</title>
        <authorList>
            <person name="Li J."/>
            <person name="Zou Y."/>
            <person name="Li Q."/>
            <person name="Zhang J."/>
            <person name="Bourne D.G."/>
            <person name="Lyu Y."/>
            <person name="Liu C."/>
            <person name="Zhang S."/>
        </authorList>
    </citation>
    <scope>NUCLEOTIDE SEQUENCE [LARGE SCALE GENOMIC DNA]</scope>
    <source>
        <strain evidence="3 4">SCSIO 13291</strain>
    </source>
</reference>
<dbReference type="NCBIfam" id="TIGR03083">
    <property type="entry name" value="maleylpyruvate isomerase family mycothiol-dependent enzyme"/>
    <property type="match status" value="1"/>
</dbReference>
<keyword evidence="3" id="KW-0413">Isomerase</keyword>
<dbReference type="PANTHER" id="PTHR40758:SF1">
    <property type="entry name" value="CONSERVED PROTEIN"/>
    <property type="match status" value="1"/>
</dbReference>
<dbReference type="Proteomes" id="UP001434337">
    <property type="component" value="Chromosome"/>
</dbReference>
<dbReference type="InterPro" id="IPR034660">
    <property type="entry name" value="DinB/YfiT-like"/>
</dbReference>
<proteinExistence type="predicted"/>
<organism evidence="3 4">
    <name type="scientific">Propioniciclava soli</name>
    <dbReference type="NCBI Taxonomy" id="2775081"/>
    <lineage>
        <taxon>Bacteria</taxon>
        <taxon>Bacillati</taxon>
        <taxon>Actinomycetota</taxon>
        <taxon>Actinomycetes</taxon>
        <taxon>Propionibacteriales</taxon>
        <taxon>Propionibacteriaceae</taxon>
        <taxon>Propioniciclava</taxon>
    </lineage>
</organism>
<evidence type="ECO:0000259" key="2">
    <source>
        <dbReference type="Pfam" id="PF11716"/>
    </source>
</evidence>
<evidence type="ECO:0000313" key="3">
    <source>
        <dbReference type="EMBL" id="WZW99654.1"/>
    </source>
</evidence>
<dbReference type="SUPFAM" id="SSF109854">
    <property type="entry name" value="DinB/YfiT-like putative metalloenzymes"/>
    <property type="match status" value="1"/>
</dbReference>